<dbReference type="EMBL" id="WJKJ01000339">
    <property type="protein sequence ID" value="MBD3365576.1"/>
    <property type="molecule type" value="Genomic_DNA"/>
</dbReference>
<accession>A0A9D5QDZ7</accession>
<dbReference type="Proteomes" id="UP000630660">
    <property type="component" value="Unassembled WGS sequence"/>
</dbReference>
<comment type="caution">
    <text evidence="1">The sequence shown here is derived from an EMBL/GenBank/DDBJ whole genome shotgun (WGS) entry which is preliminary data.</text>
</comment>
<reference evidence="1" key="1">
    <citation type="submission" date="2019-11" db="EMBL/GenBank/DDBJ databases">
        <title>Microbial mats filling the niche in hypersaline microbial mats.</title>
        <authorList>
            <person name="Wong H.L."/>
            <person name="Macleod F.I."/>
            <person name="White R.A. III"/>
            <person name="Burns B.P."/>
        </authorList>
    </citation>
    <scope>NUCLEOTIDE SEQUENCE</scope>
    <source>
        <strain evidence="1">Bin_327</strain>
    </source>
</reference>
<organism evidence="1 2">
    <name type="scientific">candidate division WOR-3 bacterium</name>
    <dbReference type="NCBI Taxonomy" id="2052148"/>
    <lineage>
        <taxon>Bacteria</taxon>
        <taxon>Bacteria division WOR-3</taxon>
    </lineage>
</organism>
<dbReference type="AlphaFoldDB" id="A0A9D5QDZ7"/>
<name>A0A9D5QDZ7_UNCW3</name>
<gene>
    <name evidence="1" type="ORF">GF359_10225</name>
</gene>
<evidence type="ECO:0000313" key="2">
    <source>
        <dbReference type="Proteomes" id="UP000630660"/>
    </source>
</evidence>
<sequence>MKKNTIVFTTIAGILLCVPLFAETIIPGTVTWWGCRCDAVPVECYCIDITDQWQEPDFPNFTSFLAALRDLDSYDSEDEGYMFFTSLVENGTYYPDSAGTGLVAYSFQLLEDLFQGSF</sequence>
<proteinExistence type="predicted"/>
<protein>
    <submittedName>
        <fullName evidence="1">Uncharacterized protein</fullName>
    </submittedName>
</protein>
<evidence type="ECO:0000313" key="1">
    <source>
        <dbReference type="EMBL" id="MBD3365576.1"/>
    </source>
</evidence>